<comment type="subcellular location">
    <subcellularLocation>
        <location evidence="1">Membrane</location>
    </subcellularLocation>
</comment>
<dbReference type="GO" id="GO:0016740">
    <property type="term" value="F:transferase activity"/>
    <property type="evidence" value="ECO:0007669"/>
    <property type="project" value="UniProtKB-KW"/>
</dbReference>
<feature type="domain" description="Penicillin-binding protein dimerisation" evidence="4">
    <location>
        <begin position="23"/>
        <end position="178"/>
    </location>
</feature>
<dbReference type="PANTHER" id="PTHR30627:SF1">
    <property type="entry name" value="PEPTIDOGLYCAN D,D-TRANSPEPTIDASE FTSI"/>
    <property type="match status" value="1"/>
</dbReference>
<dbReference type="Gene3D" id="3.40.710.10">
    <property type="entry name" value="DD-peptidase/beta-lactamase superfamily"/>
    <property type="match status" value="1"/>
</dbReference>
<reference evidence="5 6" key="1">
    <citation type="journal article" date="2015" name="Nature">
        <title>rRNA introns, odd ribosomes, and small enigmatic genomes across a large radiation of phyla.</title>
        <authorList>
            <person name="Brown C.T."/>
            <person name="Hug L.A."/>
            <person name="Thomas B.C."/>
            <person name="Sharon I."/>
            <person name="Castelle C.J."/>
            <person name="Singh A."/>
            <person name="Wilkins M.J."/>
            <person name="Williams K.H."/>
            <person name="Banfield J.F."/>
        </authorList>
    </citation>
    <scope>NUCLEOTIDE SEQUENCE [LARGE SCALE GENOMIC DNA]</scope>
</reference>
<dbReference type="PATRIC" id="fig|1618344.3.peg.274"/>
<dbReference type="Proteomes" id="UP000033869">
    <property type="component" value="Unassembled WGS sequence"/>
</dbReference>
<feature type="domain" description="Penicillin-binding protein transpeptidase" evidence="3">
    <location>
        <begin position="220"/>
        <end position="532"/>
    </location>
</feature>
<dbReference type="GO" id="GO:0071555">
    <property type="term" value="P:cell wall organization"/>
    <property type="evidence" value="ECO:0007669"/>
    <property type="project" value="TreeGrafter"/>
</dbReference>
<evidence type="ECO:0000256" key="1">
    <source>
        <dbReference type="ARBA" id="ARBA00004370"/>
    </source>
</evidence>
<accession>A0A0G0YJY3</accession>
<evidence type="ECO:0000313" key="5">
    <source>
        <dbReference type="EMBL" id="KKS09856.1"/>
    </source>
</evidence>
<dbReference type="Pfam" id="PF03717">
    <property type="entry name" value="PBP_dimer"/>
    <property type="match status" value="1"/>
</dbReference>
<dbReference type="GO" id="GO:0005886">
    <property type="term" value="C:plasma membrane"/>
    <property type="evidence" value="ECO:0007669"/>
    <property type="project" value="TreeGrafter"/>
</dbReference>
<dbReference type="PANTHER" id="PTHR30627">
    <property type="entry name" value="PEPTIDOGLYCAN D,D-TRANSPEPTIDASE"/>
    <property type="match status" value="1"/>
</dbReference>
<evidence type="ECO:0000259" key="3">
    <source>
        <dbReference type="Pfam" id="PF00905"/>
    </source>
</evidence>
<dbReference type="Gene3D" id="3.90.1310.10">
    <property type="entry name" value="Penicillin-binding protein 2a (Domain 2)"/>
    <property type="match status" value="1"/>
</dbReference>
<dbReference type="SUPFAM" id="SSF56519">
    <property type="entry name" value="Penicillin binding protein dimerisation domain"/>
    <property type="match status" value="1"/>
</dbReference>
<dbReference type="EMBL" id="LCBL01000001">
    <property type="protein sequence ID" value="KKS09856.1"/>
    <property type="molecule type" value="Genomic_DNA"/>
</dbReference>
<keyword evidence="2" id="KW-0472">Membrane</keyword>
<dbReference type="Gene3D" id="3.30.450.330">
    <property type="match status" value="1"/>
</dbReference>
<dbReference type="InterPro" id="IPR001460">
    <property type="entry name" value="PCN-bd_Tpept"/>
</dbReference>
<dbReference type="InterPro" id="IPR005311">
    <property type="entry name" value="PBP_dimer"/>
</dbReference>
<dbReference type="InterPro" id="IPR050515">
    <property type="entry name" value="Beta-lactam/transpept"/>
</dbReference>
<dbReference type="SUPFAM" id="SSF56601">
    <property type="entry name" value="beta-lactamase/transpeptidase-like"/>
    <property type="match status" value="1"/>
</dbReference>
<dbReference type="InterPro" id="IPR012338">
    <property type="entry name" value="Beta-lactam/transpept-like"/>
</dbReference>
<dbReference type="GO" id="GO:0008658">
    <property type="term" value="F:penicillin binding"/>
    <property type="evidence" value="ECO:0007669"/>
    <property type="project" value="InterPro"/>
</dbReference>
<sequence>MQILRHDHYADLAKNQYYRQSELPAKRGKIYLKDKYSDDGKSVVAMNNTLDLLYAVPNEIKKKGDLGEAAEKLSPIIGIPKDKILEMLSNSDHYVPLKHKLTDEESEKIGKLDVYGLVLVPESWRFWPEKSLLAQVLGFVNMDGKGQYGLEQDFDKELSGVPGKLKAETDATGVRIANGDNVLVSPKDGDDLVLTIDKNIQANTEEVLKKAVESHKADGGSVIVMDPYSGGIIAMANYALKQEDVDLNNYQKITDYGFFDNKTLRQYEPGSIFKIITMAAGLDSGKIKPEDTFEDKGQIVIDGHKIMNSDQKAHGIVSMSYILEQSLNLGTTYIMQKIGKEPFYEYITNKFGFGTKAGIELSVEDEGYVSKPKDVNDHAYASMSFGQAITVTPLQITAAMSAVANGGNLVRPRLIDSFVKEGKKDLKKQTETIKRVISEEASRNLTTMMVSTVEKGHGKQAKVQGYKTAGKTGTAQVPDPKNGGYDQSKTIGSFVGFAPASNPRFVIFAKIDNPKDVIWAESTAAPVFHDIADNLLKYYQIPPDEK</sequence>
<dbReference type="AlphaFoldDB" id="A0A0G0YJY3"/>
<dbReference type="Pfam" id="PF00905">
    <property type="entry name" value="Transpeptidase"/>
    <property type="match status" value="1"/>
</dbReference>
<name>A0A0G0YJY3_UNCC2</name>
<keyword evidence="5" id="KW-0808">Transferase</keyword>
<comment type="caution">
    <text evidence="5">The sequence shown here is derived from an EMBL/GenBank/DDBJ whole genome shotgun (WGS) entry which is preliminary data.</text>
</comment>
<protein>
    <submittedName>
        <fullName evidence="5">Peptidoglycan glycosyltransferase</fullName>
    </submittedName>
</protein>
<evidence type="ECO:0000256" key="2">
    <source>
        <dbReference type="ARBA" id="ARBA00023136"/>
    </source>
</evidence>
<evidence type="ECO:0000313" key="6">
    <source>
        <dbReference type="Proteomes" id="UP000033869"/>
    </source>
</evidence>
<evidence type="ECO:0000259" key="4">
    <source>
        <dbReference type="Pfam" id="PF03717"/>
    </source>
</evidence>
<proteinExistence type="predicted"/>
<dbReference type="InterPro" id="IPR036138">
    <property type="entry name" value="PBP_dimer_sf"/>
</dbReference>
<gene>
    <name evidence="5" type="ORF">UU65_C0001G0261</name>
</gene>
<organism evidence="5 6">
    <name type="scientific">candidate division CPR2 bacterium GW2011_GWC1_41_48</name>
    <dbReference type="NCBI Taxonomy" id="1618344"/>
    <lineage>
        <taxon>Bacteria</taxon>
        <taxon>Bacteria division CPR2</taxon>
    </lineage>
</organism>